<gene>
    <name evidence="1" type="ORF">SBF1_5540002</name>
</gene>
<organism evidence="1 2">
    <name type="scientific">Candidatus Desulfosporosinus infrequens</name>
    <dbReference type="NCBI Taxonomy" id="2043169"/>
    <lineage>
        <taxon>Bacteria</taxon>
        <taxon>Bacillati</taxon>
        <taxon>Bacillota</taxon>
        <taxon>Clostridia</taxon>
        <taxon>Eubacteriales</taxon>
        <taxon>Desulfitobacteriaceae</taxon>
        <taxon>Desulfosporosinus</taxon>
    </lineage>
</organism>
<dbReference type="AlphaFoldDB" id="A0A2U3LJN2"/>
<dbReference type="Proteomes" id="UP000238916">
    <property type="component" value="Unassembled WGS sequence"/>
</dbReference>
<name>A0A2U3LJN2_9FIRM</name>
<accession>A0A2U3LJN2</accession>
<proteinExistence type="predicted"/>
<reference evidence="2" key="1">
    <citation type="submission" date="2018-02" db="EMBL/GenBank/DDBJ databases">
        <authorList>
            <person name="Hausmann B."/>
        </authorList>
    </citation>
    <scope>NUCLEOTIDE SEQUENCE [LARGE SCALE GENOMIC DNA]</scope>
    <source>
        <strain evidence="2">Peat soil MAG SbF1</strain>
    </source>
</reference>
<protein>
    <submittedName>
        <fullName evidence="1">Uncharacterized protein</fullName>
    </submittedName>
</protein>
<evidence type="ECO:0000313" key="2">
    <source>
        <dbReference type="Proteomes" id="UP000238916"/>
    </source>
</evidence>
<sequence>MISVFAGWKERQFNHSVHMNTIYSYLWSILRSYTCILPNLTGSTQLIHIGSKLSGFRLEKRSPTFIYLRGRCFYVVYIFDKSLKNP</sequence>
<evidence type="ECO:0000313" key="1">
    <source>
        <dbReference type="EMBL" id="SPF52036.1"/>
    </source>
</evidence>
<dbReference type="EMBL" id="OMOF01000506">
    <property type="protein sequence ID" value="SPF52036.1"/>
    <property type="molecule type" value="Genomic_DNA"/>
</dbReference>